<evidence type="ECO:0000313" key="3">
    <source>
        <dbReference type="Proteomes" id="UP000177445"/>
    </source>
</evidence>
<reference evidence="2 3" key="1">
    <citation type="submission" date="2016-10" db="EMBL/GenBank/DDBJ databases">
        <title>Marinobacter salinus sp. nov., a moderately halophilic bacterium isolated from a tidal flat environment.</title>
        <authorList>
            <person name="Park S.-J."/>
        </authorList>
    </citation>
    <scope>NUCLEOTIDE SEQUENCE [LARGE SCALE GENOMIC DNA]</scope>
    <source>
        <strain evidence="2 3">Hb8</strain>
    </source>
</reference>
<accession>A0A1D9GRQ1</accession>
<dbReference type="InterPro" id="IPR013216">
    <property type="entry name" value="Methyltransf_11"/>
</dbReference>
<sequence>MREKIINETPEIWGEEYSTKSAAVERDYDKFAKTGAYDETFTEWNYVGPETAAAIVRNYVPLSSTIMDAACGSGLTGTALRNLGYKDIHGMDISRSLLKLAEKTGAYSSLRRVDMQVIPLPINDDTYDAVNFIGALTYFETNEVLKELCRIVRAKGHVIFSQRDDIMRKHDYEEQLRELEKIGLWKRIFGTEPMPYLPNHPEYGTKIKVQYFVYEVL</sequence>
<keyword evidence="2" id="KW-0489">Methyltransferase</keyword>
<dbReference type="Pfam" id="PF08241">
    <property type="entry name" value="Methyltransf_11"/>
    <property type="match status" value="1"/>
</dbReference>
<dbReference type="SUPFAM" id="SSF53335">
    <property type="entry name" value="S-adenosyl-L-methionine-dependent methyltransferases"/>
    <property type="match status" value="1"/>
</dbReference>
<organism evidence="2 3">
    <name type="scientific">Marinobacter salinus</name>
    <dbReference type="NCBI Taxonomy" id="1874317"/>
    <lineage>
        <taxon>Bacteria</taxon>
        <taxon>Pseudomonadati</taxon>
        <taxon>Pseudomonadota</taxon>
        <taxon>Gammaproteobacteria</taxon>
        <taxon>Pseudomonadales</taxon>
        <taxon>Marinobacteraceae</taxon>
        <taxon>Marinobacter</taxon>
    </lineage>
</organism>
<proteinExistence type="predicted"/>
<dbReference type="CDD" id="cd02440">
    <property type="entry name" value="AdoMet_MTases"/>
    <property type="match status" value="1"/>
</dbReference>
<dbReference type="InterPro" id="IPR029063">
    <property type="entry name" value="SAM-dependent_MTases_sf"/>
</dbReference>
<name>A0A1D9GRQ1_9GAMM</name>
<dbReference type="GO" id="GO:0008757">
    <property type="term" value="F:S-adenosylmethionine-dependent methyltransferase activity"/>
    <property type="evidence" value="ECO:0007669"/>
    <property type="project" value="InterPro"/>
</dbReference>
<protein>
    <submittedName>
        <fullName evidence="2">Methyltransferase</fullName>
    </submittedName>
</protein>
<dbReference type="Proteomes" id="UP000177445">
    <property type="component" value="Chromosome"/>
</dbReference>
<dbReference type="OrthoDB" id="9760689at2"/>
<keyword evidence="3" id="KW-1185">Reference proteome</keyword>
<dbReference type="GO" id="GO:0032259">
    <property type="term" value="P:methylation"/>
    <property type="evidence" value="ECO:0007669"/>
    <property type="project" value="UniProtKB-KW"/>
</dbReference>
<dbReference type="Gene3D" id="3.40.50.150">
    <property type="entry name" value="Vaccinia Virus protein VP39"/>
    <property type="match status" value="1"/>
</dbReference>
<evidence type="ECO:0000313" key="2">
    <source>
        <dbReference type="EMBL" id="AOY90191.1"/>
    </source>
</evidence>
<dbReference type="AlphaFoldDB" id="A0A1D9GRQ1"/>
<dbReference type="KEGG" id="msq:BKP64_07105"/>
<gene>
    <name evidence="2" type="ORF">BKP64_07105</name>
</gene>
<dbReference type="EMBL" id="CP017715">
    <property type="protein sequence ID" value="AOY90191.1"/>
    <property type="molecule type" value="Genomic_DNA"/>
</dbReference>
<feature type="domain" description="Methyltransferase type 11" evidence="1">
    <location>
        <begin position="68"/>
        <end position="160"/>
    </location>
</feature>
<dbReference type="RefSeq" id="WP_070973593.1">
    <property type="nucleotide sequence ID" value="NZ_CP017715.1"/>
</dbReference>
<keyword evidence="2" id="KW-0808">Transferase</keyword>
<evidence type="ECO:0000259" key="1">
    <source>
        <dbReference type="Pfam" id="PF08241"/>
    </source>
</evidence>
<dbReference type="STRING" id="1874317.BKP64_07105"/>